<feature type="domain" description="EAL" evidence="4">
    <location>
        <begin position="658"/>
        <end position="911"/>
    </location>
</feature>
<gene>
    <name evidence="6" type="ORF">G3574_07780</name>
</gene>
<feature type="coiled-coil region" evidence="1">
    <location>
        <begin position="83"/>
        <end position="110"/>
    </location>
</feature>
<keyword evidence="7" id="KW-1185">Reference proteome</keyword>
<keyword evidence="1" id="KW-0175">Coiled coil</keyword>
<dbReference type="Pfam" id="PF00563">
    <property type="entry name" value="EAL"/>
    <property type="match status" value="1"/>
</dbReference>
<dbReference type="InterPro" id="IPR035965">
    <property type="entry name" value="PAS-like_dom_sf"/>
</dbReference>
<dbReference type="GO" id="GO:0003824">
    <property type="term" value="F:catalytic activity"/>
    <property type="evidence" value="ECO:0007669"/>
    <property type="project" value="UniProtKB-ARBA"/>
</dbReference>
<dbReference type="InterPro" id="IPR029787">
    <property type="entry name" value="Nucleotide_cyclase"/>
</dbReference>
<feature type="domain" description="PAS" evidence="2">
    <location>
        <begin position="354"/>
        <end position="426"/>
    </location>
</feature>
<accession>A0A6B3SRC3</accession>
<dbReference type="InterPro" id="IPR001633">
    <property type="entry name" value="EAL_dom"/>
</dbReference>
<name>A0A6B3SRC3_9BURK</name>
<dbReference type="InterPro" id="IPR013655">
    <property type="entry name" value="PAS_fold_3"/>
</dbReference>
<feature type="domain" description="PAC" evidence="3">
    <location>
        <begin position="47"/>
        <end position="99"/>
    </location>
</feature>
<dbReference type="Gene3D" id="3.30.70.270">
    <property type="match status" value="1"/>
</dbReference>
<feature type="domain" description="PAC" evidence="3">
    <location>
        <begin position="430"/>
        <end position="483"/>
    </location>
</feature>
<dbReference type="CDD" id="cd01948">
    <property type="entry name" value="EAL"/>
    <property type="match status" value="1"/>
</dbReference>
<evidence type="ECO:0000259" key="3">
    <source>
        <dbReference type="PROSITE" id="PS50113"/>
    </source>
</evidence>
<dbReference type="PROSITE" id="PS50883">
    <property type="entry name" value="EAL"/>
    <property type="match status" value="1"/>
</dbReference>
<dbReference type="CDD" id="cd00130">
    <property type="entry name" value="PAS"/>
    <property type="match status" value="2"/>
</dbReference>
<evidence type="ECO:0000256" key="1">
    <source>
        <dbReference type="SAM" id="Coils"/>
    </source>
</evidence>
<sequence length="913" mass="102292">MRELQRGTFIADKQQPNRNWLEDYIYPDDQKQVLAAIEDATRAGSVFEFEHRIRRPDGSLGWTMSRAVPVRNATGDIVEWLGAASDISERKQAEEKIRASEEKYRSLFTNMVEGFALGEPIRDGQGRAVDFRYLDVNDAFYTETGIPHGVVGRPIRDVLPQVEQTWIDRFCAVALTGKPDRFENYNNDTERHYDVRVYCPSPGLFAILFRDITAQKRVQEALQDSERRYRSLFDNKTMGVAHQRIIADESGQPVDYVYEAMNDACLQMIGMKREDVIGKPATEVFPGIRDFDFDFVGEFGRIGLHGGDGNFEYYFPPIKKWIALYAYSPKFGECTVIFTDSTPRKSAEAALQQSETRLTLALRAGGTAVWEMDVGTQEIIPASDLIFTMLGYRPGDIKMLADWLALVHEDDLPGMPELIRDVIEGQRGNYWRELRLRAKDGHWHWILLQTTAAERDARGNAVRLVGTQTDINERKLTEQRIREAALHDSLTGLPNRALLFEYGNRLIAAARRNHSRGALLFIDLDRFKPINDMYGHDIGDLVLQEVGRRLVACTRGEDVVGRLGGDEFVIVLPHVDGSRYPAAVVAQHVVESISLPIHVDNLELSISPSIGISYYPEHASDISSLIHTADLAMYRAKQSGRASYQFYTPEMVAQADAAYALEAMLKEALQSGGLELHYQPVVDIKSGKPIGAEALARLIGHDGRTINPARFIPVAESAGLIGALGEWVAAEACRQHAAWLNEGMRVVIAINVSPLQFRQRDFAQRLGTIVAEQGVEPHGIQVELTESAVMDNVDEAIEILNQLKSFGVKIALDDFGTGYSSLSSLSSLPLDKLKVDQSFVRRIERDPASRAIARAMIALGRALNLEIVGEGIESEHTLEYLRSEGCDQAQGFWVSHPMPPSEFVQWYRNQHAS</sequence>
<dbReference type="PROSITE" id="PS50113">
    <property type="entry name" value="PAC"/>
    <property type="match status" value="2"/>
</dbReference>
<dbReference type="InterPro" id="IPR001610">
    <property type="entry name" value="PAC"/>
</dbReference>
<dbReference type="InterPro" id="IPR000014">
    <property type="entry name" value="PAS"/>
</dbReference>
<dbReference type="Gene3D" id="3.30.450.20">
    <property type="entry name" value="PAS domain"/>
    <property type="match status" value="4"/>
</dbReference>
<protein>
    <submittedName>
        <fullName evidence="6">EAL domain-containing protein</fullName>
    </submittedName>
</protein>
<dbReference type="SMART" id="SM00086">
    <property type="entry name" value="PAC"/>
    <property type="match status" value="2"/>
</dbReference>
<reference evidence="6 7" key="1">
    <citation type="submission" date="2020-02" db="EMBL/GenBank/DDBJ databases">
        <authorList>
            <person name="Kim M.K."/>
        </authorList>
    </citation>
    <scope>NUCLEOTIDE SEQUENCE [LARGE SCALE GENOMIC DNA]</scope>
    <source>
        <strain evidence="6 7">17J57-3</strain>
    </source>
</reference>
<proteinExistence type="predicted"/>
<dbReference type="SMART" id="SM00267">
    <property type="entry name" value="GGDEF"/>
    <property type="match status" value="1"/>
</dbReference>
<evidence type="ECO:0000313" key="7">
    <source>
        <dbReference type="Proteomes" id="UP000482155"/>
    </source>
</evidence>
<dbReference type="RefSeq" id="WP_163961730.1">
    <property type="nucleotide sequence ID" value="NZ_JAAIVB010000025.1"/>
</dbReference>
<dbReference type="InterPro" id="IPR000160">
    <property type="entry name" value="GGDEF_dom"/>
</dbReference>
<dbReference type="AlphaFoldDB" id="A0A6B3SRC3"/>
<dbReference type="FunFam" id="3.30.70.270:FF:000001">
    <property type="entry name" value="Diguanylate cyclase domain protein"/>
    <property type="match status" value="1"/>
</dbReference>
<dbReference type="InterPro" id="IPR035919">
    <property type="entry name" value="EAL_sf"/>
</dbReference>
<dbReference type="Pfam" id="PF00990">
    <property type="entry name" value="GGDEF"/>
    <property type="match status" value="1"/>
</dbReference>
<dbReference type="SUPFAM" id="SSF141868">
    <property type="entry name" value="EAL domain-like"/>
    <property type="match status" value="1"/>
</dbReference>
<evidence type="ECO:0000259" key="2">
    <source>
        <dbReference type="PROSITE" id="PS50112"/>
    </source>
</evidence>
<dbReference type="SMART" id="SM00052">
    <property type="entry name" value="EAL"/>
    <property type="match status" value="1"/>
</dbReference>
<feature type="domain" description="GGDEF" evidence="5">
    <location>
        <begin position="515"/>
        <end position="649"/>
    </location>
</feature>
<dbReference type="InterPro" id="IPR052155">
    <property type="entry name" value="Biofilm_reg_signaling"/>
</dbReference>
<comment type="caution">
    <text evidence="6">The sequence shown here is derived from an EMBL/GenBank/DDBJ whole genome shotgun (WGS) entry which is preliminary data.</text>
</comment>
<dbReference type="PROSITE" id="PS50887">
    <property type="entry name" value="GGDEF"/>
    <property type="match status" value="1"/>
</dbReference>
<dbReference type="Pfam" id="PF13188">
    <property type="entry name" value="PAS_8"/>
    <property type="match status" value="1"/>
</dbReference>
<dbReference type="Pfam" id="PF13426">
    <property type="entry name" value="PAS_9"/>
    <property type="match status" value="1"/>
</dbReference>
<evidence type="ECO:0000259" key="5">
    <source>
        <dbReference type="PROSITE" id="PS50887"/>
    </source>
</evidence>
<dbReference type="EMBL" id="JAAIVB010000025">
    <property type="protein sequence ID" value="NEX60972.1"/>
    <property type="molecule type" value="Genomic_DNA"/>
</dbReference>
<dbReference type="Pfam" id="PF08447">
    <property type="entry name" value="PAS_3"/>
    <property type="match status" value="2"/>
</dbReference>
<organism evidence="6 7">
    <name type="scientific">Noviherbaspirillum galbum</name>
    <dbReference type="NCBI Taxonomy" id="2709383"/>
    <lineage>
        <taxon>Bacteria</taxon>
        <taxon>Pseudomonadati</taxon>
        <taxon>Pseudomonadota</taxon>
        <taxon>Betaproteobacteria</taxon>
        <taxon>Burkholderiales</taxon>
        <taxon>Oxalobacteraceae</taxon>
        <taxon>Noviherbaspirillum</taxon>
    </lineage>
</organism>
<dbReference type="PANTHER" id="PTHR44757">
    <property type="entry name" value="DIGUANYLATE CYCLASE DGCP"/>
    <property type="match status" value="1"/>
</dbReference>
<evidence type="ECO:0000259" key="4">
    <source>
        <dbReference type="PROSITE" id="PS50883"/>
    </source>
</evidence>
<dbReference type="Gene3D" id="3.20.20.450">
    <property type="entry name" value="EAL domain"/>
    <property type="match status" value="1"/>
</dbReference>
<dbReference type="SUPFAM" id="SSF55073">
    <property type="entry name" value="Nucleotide cyclase"/>
    <property type="match status" value="1"/>
</dbReference>
<evidence type="ECO:0000313" key="6">
    <source>
        <dbReference type="EMBL" id="NEX60972.1"/>
    </source>
</evidence>
<dbReference type="InterPro" id="IPR000700">
    <property type="entry name" value="PAS-assoc_C"/>
</dbReference>
<dbReference type="PANTHER" id="PTHR44757:SF2">
    <property type="entry name" value="BIOFILM ARCHITECTURE MAINTENANCE PROTEIN MBAA"/>
    <property type="match status" value="1"/>
</dbReference>
<dbReference type="InterPro" id="IPR043128">
    <property type="entry name" value="Rev_trsase/Diguanyl_cyclase"/>
</dbReference>
<dbReference type="NCBIfam" id="TIGR00254">
    <property type="entry name" value="GGDEF"/>
    <property type="match status" value="1"/>
</dbReference>
<dbReference type="NCBIfam" id="TIGR00229">
    <property type="entry name" value="sensory_box"/>
    <property type="match status" value="2"/>
</dbReference>
<dbReference type="SUPFAM" id="SSF55785">
    <property type="entry name" value="PYP-like sensor domain (PAS domain)"/>
    <property type="match status" value="4"/>
</dbReference>
<dbReference type="Proteomes" id="UP000482155">
    <property type="component" value="Unassembled WGS sequence"/>
</dbReference>
<dbReference type="CDD" id="cd01949">
    <property type="entry name" value="GGDEF"/>
    <property type="match status" value="1"/>
</dbReference>
<dbReference type="PROSITE" id="PS50112">
    <property type="entry name" value="PAS"/>
    <property type="match status" value="1"/>
</dbReference>